<feature type="non-terminal residue" evidence="1">
    <location>
        <position position="1"/>
    </location>
</feature>
<protein>
    <submittedName>
        <fullName evidence="1">23839_t:CDS:1</fullName>
    </submittedName>
</protein>
<accession>A0A9N9JZ52</accession>
<dbReference type="AlphaFoldDB" id="A0A9N9JZ52"/>
<comment type="caution">
    <text evidence="1">The sequence shown here is derived from an EMBL/GenBank/DDBJ whole genome shotgun (WGS) entry which is preliminary data.</text>
</comment>
<keyword evidence="2" id="KW-1185">Reference proteome</keyword>
<name>A0A9N9JZ52_9GLOM</name>
<organism evidence="1 2">
    <name type="scientific">Dentiscutata erythropus</name>
    <dbReference type="NCBI Taxonomy" id="1348616"/>
    <lineage>
        <taxon>Eukaryota</taxon>
        <taxon>Fungi</taxon>
        <taxon>Fungi incertae sedis</taxon>
        <taxon>Mucoromycota</taxon>
        <taxon>Glomeromycotina</taxon>
        <taxon>Glomeromycetes</taxon>
        <taxon>Diversisporales</taxon>
        <taxon>Gigasporaceae</taxon>
        <taxon>Dentiscutata</taxon>
    </lineage>
</organism>
<feature type="non-terminal residue" evidence="1">
    <location>
        <position position="46"/>
    </location>
</feature>
<dbReference type="Proteomes" id="UP000789405">
    <property type="component" value="Unassembled WGS sequence"/>
</dbReference>
<sequence>ATTYISGSTYSTIGFIVPAYNALLDILENFIKEKSTIPTIKNAAQF</sequence>
<gene>
    <name evidence="1" type="ORF">DERYTH_LOCUS23862</name>
</gene>
<evidence type="ECO:0000313" key="2">
    <source>
        <dbReference type="Proteomes" id="UP000789405"/>
    </source>
</evidence>
<evidence type="ECO:0000313" key="1">
    <source>
        <dbReference type="EMBL" id="CAG8803304.1"/>
    </source>
</evidence>
<proteinExistence type="predicted"/>
<reference evidence="1" key="1">
    <citation type="submission" date="2021-06" db="EMBL/GenBank/DDBJ databases">
        <authorList>
            <person name="Kallberg Y."/>
            <person name="Tangrot J."/>
            <person name="Rosling A."/>
        </authorList>
    </citation>
    <scope>NUCLEOTIDE SEQUENCE</scope>
    <source>
        <strain evidence="1">MA453B</strain>
    </source>
</reference>
<dbReference type="EMBL" id="CAJVPY010037789">
    <property type="protein sequence ID" value="CAG8803304.1"/>
    <property type="molecule type" value="Genomic_DNA"/>
</dbReference>
<dbReference type="OrthoDB" id="10550950at2759"/>